<evidence type="ECO:0000256" key="5">
    <source>
        <dbReference type="ARBA" id="ARBA00023004"/>
    </source>
</evidence>
<organism evidence="9 10">
    <name type="scientific">Jatropha curcas</name>
    <name type="common">Barbados nut</name>
    <dbReference type="NCBI Taxonomy" id="180498"/>
    <lineage>
        <taxon>Eukaryota</taxon>
        <taxon>Viridiplantae</taxon>
        <taxon>Streptophyta</taxon>
        <taxon>Embryophyta</taxon>
        <taxon>Tracheophyta</taxon>
        <taxon>Spermatophyta</taxon>
        <taxon>Magnoliopsida</taxon>
        <taxon>eudicotyledons</taxon>
        <taxon>Gunneridae</taxon>
        <taxon>Pentapetalae</taxon>
        <taxon>rosids</taxon>
        <taxon>fabids</taxon>
        <taxon>Malpighiales</taxon>
        <taxon>Euphorbiaceae</taxon>
        <taxon>Crotonoideae</taxon>
        <taxon>Jatropheae</taxon>
        <taxon>Jatropha</taxon>
    </lineage>
</organism>
<reference evidence="9 10" key="1">
    <citation type="journal article" date="2014" name="PLoS ONE">
        <title>Global Analysis of Gene Expression Profiles in Physic Nut (Jatropha curcas L.) Seedlings Exposed to Salt Stress.</title>
        <authorList>
            <person name="Zhang L."/>
            <person name="Zhang C."/>
            <person name="Wu P."/>
            <person name="Chen Y."/>
            <person name="Li M."/>
            <person name="Jiang H."/>
            <person name="Wu G."/>
        </authorList>
    </citation>
    <scope>NUCLEOTIDE SEQUENCE [LARGE SCALE GENOMIC DNA]</scope>
    <source>
        <strain evidence="10">cv. GZQX0401</strain>
        <tissue evidence="9">Young leaves</tissue>
    </source>
</reference>
<dbReference type="AlphaFoldDB" id="A0A067KYM6"/>
<evidence type="ECO:0000256" key="6">
    <source>
        <dbReference type="ARBA" id="ARBA00057022"/>
    </source>
</evidence>
<dbReference type="InterPro" id="IPR050231">
    <property type="entry name" value="Iron_ascorbate_oxido_reductase"/>
</dbReference>
<evidence type="ECO:0000256" key="4">
    <source>
        <dbReference type="ARBA" id="ARBA00023002"/>
    </source>
</evidence>
<evidence type="ECO:0000313" key="10">
    <source>
        <dbReference type="Proteomes" id="UP000027138"/>
    </source>
</evidence>
<dbReference type="InterPro" id="IPR005123">
    <property type="entry name" value="Oxoglu/Fe-dep_dioxygenase_dom"/>
</dbReference>
<dbReference type="PROSITE" id="PS51471">
    <property type="entry name" value="FE2OG_OXY"/>
    <property type="match status" value="1"/>
</dbReference>
<keyword evidence="3" id="KW-0223">Dioxygenase</keyword>
<dbReference type="GO" id="GO:0051213">
    <property type="term" value="F:dioxygenase activity"/>
    <property type="evidence" value="ECO:0007669"/>
    <property type="project" value="UniProtKB-KW"/>
</dbReference>
<comment type="function">
    <text evidence="6">Probable 2-oxoglutarate-dependent dioxygenase that may be involved in glucosinolates biosynthesis. May play a role in the production of aliphatic glucosinolates.</text>
</comment>
<dbReference type="Proteomes" id="UP000027138">
    <property type="component" value="Unassembled WGS sequence"/>
</dbReference>
<dbReference type="PANTHER" id="PTHR47990">
    <property type="entry name" value="2-OXOGLUTARATE (2OG) AND FE(II)-DEPENDENT OXYGENASE SUPERFAMILY PROTEIN-RELATED"/>
    <property type="match status" value="1"/>
</dbReference>
<dbReference type="FunFam" id="2.60.120.330:FF:000022">
    <property type="entry name" value="Probable 2-oxoglutarate-dependent dioxygenase AOP1.2"/>
    <property type="match status" value="1"/>
</dbReference>
<evidence type="ECO:0000256" key="2">
    <source>
        <dbReference type="ARBA" id="ARBA00022723"/>
    </source>
</evidence>
<name>A0A067KYM6_JATCU</name>
<keyword evidence="4 7" id="KW-0560">Oxidoreductase</keyword>
<dbReference type="Pfam" id="PF03171">
    <property type="entry name" value="2OG-FeII_Oxy"/>
    <property type="match status" value="1"/>
</dbReference>
<dbReference type="InterPro" id="IPR044861">
    <property type="entry name" value="IPNS-like_FE2OG_OXY"/>
</dbReference>
<dbReference type="STRING" id="180498.A0A067KYM6"/>
<evidence type="ECO:0000256" key="3">
    <source>
        <dbReference type="ARBA" id="ARBA00022964"/>
    </source>
</evidence>
<keyword evidence="5 7" id="KW-0408">Iron</keyword>
<dbReference type="EMBL" id="KK914408">
    <property type="protein sequence ID" value="KDP37370.1"/>
    <property type="molecule type" value="Genomic_DNA"/>
</dbReference>
<sequence>MGSLSNSKLPVIDFSSENLEAAGTSGWVSKCKDVLKALEEYGCFVAVYDKVPLQLHADLFNVLQELFDLPLETKRKNVSDVPFTGFIEHVPHRSFIESMAITRTETLEGIQDFTKTMWPNGNNNFCKIVHSYTKTVEELHKMVVKMIFDGYGMEKYYESHMESTTYFSRFLNYIVPQENENETKQGLHPHMDKSFLTMLHQNDVSGLQIKPKNGEWLDVHLASSDFLVLAGEGIMGWSNDRIDGCDHRVTIKSKEKRFSVGLFSFDKGIMQVPKEFVDDDHPLMYKPFDHIGLLHFFGTPEGYKQHHSLKAYTGL</sequence>
<dbReference type="Pfam" id="PF14226">
    <property type="entry name" value="DIOX_N"/>
    <property type="match status" value="1"/>
</dbReference>
<gene>
    <name evidence="9" type="ORF">JCGZ_06824</name>
</gene>
<evidence type="ECO:0000256" key="7">
    <source>
        <dbReference type="RuleBase" id="RU003682"/>
    </source>
</evidence>
<accession>A0A067KYM6</accession>
<dbReference type="GO" id="GO:0046872">
    <property type="term" value="F:metal ion binding"/>
    <property type="evidence" value="ECO:0007669"/>
    <property type="project" value="UniProtKB-KW"/>
</dbReference>
<dbReference type="Gene3D" id="2.60.120.330">
    <property type="entry name" value="B-lactam Antibiotic, Isopenicillin N Synthase, Chain"/>
    <property type="match status" value="1"/>
</dbReference>
<evidence type="ECO:0000256" key="1">
    <source>
        <dbReference type="ARBA" id="ARBA00008056"/>
    </source>
</evidence>
<protein>
    <recommendedName>
        <fullName evidence="8">Fe2OG dioxygenase domain-containing protein</fullName>
    </recommendedName>
</protein>
<dbReference type="InterPro" id="IPR026992">
    <property type="entry name" value="DIOX_N"/>
</dbReference>
<dbReference type="OrthoDB" id="288590at2759"/>
<evidence type="ECO:0000313" key="9">
    <source>
        <dbReference type="EMBL" id="KDP37370.1"/>
    </source>
</evidence>
<feature type="domain" description="Fe2OG dioxygenase" evidence="8">
    <location>
        <begin position="165"/>
        <end position="269"/>
    </location>
</feature>
<keyword evidence="10" id="KW-1185">Reference proteome</keyword>
<keyword evidence="2 7" id="KW-0479">Metal-binding</keyword>
<comment type="similarity">
    <text evidence="1 7">Belongs to the iron/ascorbate-dependent oxidoreductase family.</text>
</comment>
<proteinExistence type="inferred from homology"/>
<dbReference type="InterPro" id="IPR027443">
    <property type="entry name" value="IPNS-like_sf"/>
</dbReference>
<evidence type="ECO:0000259" key="8">
    <source>
        <dbReference type="PROSITE" id="PS51471"/>
    </source>
</evidence>
<dbReference type="SUPFAM" id="SSF51197">
    <property type="entry name" value="Clavaminate synthase-like"/>
    <property type="match status" value="1"/>
</dbReference>